<keyword evidence="4" id="KW-1133">Transmembrane helix</keyword>
<organism evidence="8">
    <name type="scientific">hydrothermal vent metagenome</name>
    <dbReference type="NCBI Taxonomy" id="652676"/>
    <lineage>
        <taxon>unclassified sequences</taxon>
        <taxon>metagenomes</taxon>
        <taxon>ecological metagenomes</taxon>
    </lineage>
</organism>
<dbReference type="InterPro" id="IPR050697">
    <property type="entry name" value="Adenylyl/Guanylyl_Cyclase_3/4"/>
</dbReference>
<dbReference type="PANTHER" id="PTHR43081:SF1">
    <property type="entry name" value="ADENYLATE CYCLASE, TERMINAL-DIFFERENTIATION SPECIFIC"/>
    <property type="match status" value="1"/>
</dbReference>
<dbReference type="Pfam" id="PF13426">
    <property type="entry name" value="PAS_9"/>
    <property type="match status" value="1"/>
</dbReference>
<evidence type="ECO:0000259" key="7">
    <source>
        <dbReference type="PROSITE" id="PS50125"/>
    </source>
</evidence>
<proteinExistence type="predicted"/>
<comment type="subcellular location">
    <subcellularLocation>
        <location evidence="1">Cell envelope</location>
    </subcellularLocation>
</comment>
<dbReference type="GO" id="GO:0030313">
    <property type="term" value="C:cell envelope"/>
    <property type="evidence" value="ECO:0007669"/>
    <property type="project" value="UniProtKB-SubCell"/>
</dbReference>
<evidence type="ECO:0000256" key="1">
    <source>
        <dbReference type="ARBA" id="ARBA00004196"/>
    </source>
</evidence>
<dbReference type="Pfam" id="PF00211">
    <property type="entry name" value="Guanylate_cyc"/>
    <property type="match status" value="1"/>
</dbReference>
<dbReference type="Gene3D" id="3.30.450.40">
    <property type="match status" value="2"/>
</dbReference>
<keyword evidence="3" id="KW-0812">Transmembrane</keyword>
<dbReference type="Gene3D" id="3.30.450.20">
    <property type="entry name" value="PAS domain"/>
    <property type="match status" value="1"/>
</dbReference>
<dbReference type="SUPFAM" id="SSF55073">
    <property type="entry name" value="Nucleotide cyclase"/>
    <property type="match status" value="1"/>
</dbReference>
<protein>
    <submittedName>
        <fullName evidence="8">Adenylate cyclase</fullName>
        <ecNumber evidence="8">4.6.1.1</ecNumber>
    </submittedName>
</protein>
<dbReference type="SMART" id="SM00065">
    <property type="entry name" value="GAF"/>
    <property type="match status" value="2"/>
</dbReference>
<dbReference type="GO" id="GO:0006171">
    <property type="term" value="P:cAMP biosynthetic process"/>
    <property type="evidence" value="ECO:0007669"/>
    <property type="project" value="TreeGrafter"/>
</dbReference>
<dbReference type="InterPro" id="IPR003018">
    <property type="entry name" value="GAF"/>
</dbReference>
<feature type="domain" description="PAC" evidence="6">
    <location>
        <begin position="389"/>
        <end position="443"/>
    </location>
</feature>
<dbReference type="SUPFAM" id="SSF55785">
    <property type="entry name" value="PYP-like sensor domain (PAS domain)"/>
    <property type="match status" value="1"/>
</dbReference>
<evidence type="ECO:0000256" key="3">
    <source>
        <dbReference type="ARBA" id="ARBA00022692"/>
    </source>
</evidence>
<reference evidence="8" key="1">
    <citation type="submission" date="2018-06" db="EMBL/GenBank/DDBJ databases">
        <authorList>
            <person name="Zhirakovskaya E."/>
        </authorList>
    </citation>
    <scope>NUCLEOTIDE SEQUENCE</scope>
</reference>
<dbReference type="InterPro" id="IPR000700">
    <property type="entry name" value="PAS-assoc_C"/>
</dbReference>
<keyword evidence="5" id="KW-0472">Membrane</keyword>
<dbReference type="GO" id="GO:0004016">
    <property type="term" value="F:adenylate cyclase activity"/>
    <property type="evidence" value="ECO:0007669"/>
    <property type="project" value="UniProtKB-EC"/>
</dbReference>
<evidence type="ECO:0000256" key="2">
    <source>
        <dbReference type="ARBA" id="ARBA00022475"/>
    </source>
</evidence>
<dbReference type="SMART" id="SM00044">
    <property type="entry name" value="CYCc"/>
    <property type="match status" value="1"/>
</dbReference>
<dbReference type="FunFam" id="3.30.70.1230:FF:000016">
    <property type="entry name" value="Adenylate/guanylate cyclase domain-containing protein"/>
    <property type="match status" value="1"/>
</dbReference>
<name>A0A3B0TXW6_9ZZZZ</name>
<evidence type="ECO:0000313" key="8">
    <source>
        <dbReference type="EMBL" id="VAW16989.1"/>
    </source>
</evidence>
<evidence type="ECO:0000259" key="6">
    <source>
        <dbReference type="PROSITE" id="PS50113"/>
    </source>
</evidence>
<dbReference type="Pfam" id="PF01590">
    <property type="entry name" value="GAF"/>
    <property type="match status" value="1"/>
</dbReference>
<gene>
    <name evidence="8" type="ORF">MNBD_BACTEROID03-1036</name>
</gene>
<feature type="domain" description="Guanylate cyclase" evidence="7">
    <location>
        <begin position="470"/>
        <end position="600"/>
    </location>
</feature>
<accession>A0A3B0TXW6</accession>
<dbReference type="InterPro" id="IPR001054">
    <property type="entry name" value="A/G_cyclase"/>
</dbReference>
<keyword evidence="8" id="KW-0456">Lyase</keyword>
<dbReference type="Pfam" id="PF13185">
    <property type="entry name" value="GAF_2"/>
    <property type="match status" value="1"/>
</dbReference>
<dbReference type="PROSITE" id="PS50125">
    <property type="entry name" value="GUANYLATE_CYCLASE_2"/>
    <property type="match status" value="1"/>
</dbReference>
<evidence type="ECO:0000256" key="4">
    <source>
        <dbReference type="ARBA" id="ARBA00022989"/>
    </source>
</evidence>
<dbReference type="AlphaFoldDB" id="A0A3B0TXW6"/>
<dbReference type="InterPro" id="IPR029016">
    <property type="entry name" value="GAF-like_dom_sf"/>
</dbReference>
<dbReference type="PANTHER" id="PTHR43081">
    <property type="entry name" value="ADENYLATE CYCLASE, TERMINAL-DIFFERENTIATION SPECIFIC-RELATED"/>
    <property type="match status" value="1"/>
</dbReference>
<dbReference type="CDD" id="cd07302">
    <property type="entry name" value="CHD"/>
    <property type="match status" value="1"/>
</dbReference>
<dbReference type="Gene3D" id="3.30.70.1230">
    <property type="entry name" value="Nucleotide cyclase"/>
    <property type="match status" value="1"/>
</dbReference>
<evidence type="ECO:0000256" key="5">
    <source>
        <dbReference type="ARBA" id="ARBA00023136"/>
    </source>
</evidence>
<dbReference type="EMBL" id="UOEL01000139">
    <property type="protein sequence ID" value="VAW16989.1"/>
    <property type="molecule type" value="Genomic_DNA"/>
</dbReference>
<dbReference type="EC" id="4.6.1.1" evidence="8"/>
<dbReference type="InterPro" id="IPR035965">
    <property type="entry name" value="PAS-like_dom_sf"/>
</dbReference>
<dbReference type="InterPro" id="IPR000014">
    <property type="entry name" value="PAS"/>
</dbReference>
<dbReference type="InterPro" id="IPR029787">
    <property type="entry name" value="Nucleotide_cyclase"/>
</dbReference>
<dbReference type="SUPFAM" id="SSF55781">
    <property type="entry name" value="GAF domain-like"/>
    <property type="match status" value="2"/>
</dbReference>
<keyword evidence="2" id="KW-1003">Cell membrane</keyword>
<dbReference type="GO" id="GO:0035556">
    <property type="term" value="P:intracellular signal transduction"/>
    <property type="evidence" value="ECO:0007669"/>
    <property type="project" value="InterPro"/>
</dbReference>
<sequence length="714" mass="80398">MKNKRLLKEVDDVLEHISLALNAERSSFFLFNRDLLVLETIVAQGVENLSISVPIGKGIVGAAFSKGIAVIENNVLASNVFDRSYDEQLSFSTRTAICVPVFNEENLIIGVIQSLNKKRGIFKKNDISILKGFAATISLVIKNAKLYYASEQIKNNYATLLEVFSTVSSELDLDNLIQLIMLKAAEITKADRSSLFFMDEEKGELWTKYAKNLEIETVRTKKGIVGLVAKNKKASIVNNPYEHPSFDASIDLRTGYRTKSILSVPIFNSDNRILGVIQVINKIEGIFEMSDLSILEGFASQIRITLDNAQLFDQINGMKNYLNVLVENLDNGIVTIDKSHKIQTANNTFYRMFDLDVNQNLSGQELKGLNDEIVSLLKYSFESMETGKKHYEYGIEFKTEKFKNVITNLSILPMEDSNGEIIGTVNVFQDITKEKRIRSNLSRYIPQHLVNEVINKDDLSILQSKNRKCSILFSDIRNFTKLTEELGATQIVELLNKYFNSMVDAIHNHNGILDKFIGDAVMAVFGVPYTNSGDSNNAIKCALNMFKLLEDLNQQKNLGVNLNIGIGISTGNVISGNIGSEKRFEYTVIGDPVNLAARLESETKKYKVKILICENTYQNVSENFNCREIDSVLIRGKQNEVKIYAVDSELGNGSTKEYKRFCNYFSAGLKAFQNKEFKIAKKKFKQADLINNTDGPTKLFLRQCNEILKLPLIL</sequence>
<dbReference type="PROSITE" id="PS50113">
    <property type="entry name" value="PAC"/>
    <property type="match status" value="1"/>
</dbReference>